<sequence length="126" mass="15045">MKKPAVSLLLVLLASASSVALADPWKDESGKGRHGERREHKQEFWDGNCKVERKWEKNGGYKEERKCKGPRRDYSDRRYQDRHYQDRHDERPVVHQRSYAPNSYYYPAPRYDGRAPEVRIDVRVRQ</sequence>
<feature type="chain" id="PRO_5046005076" evidence="2">
    <location>
        <begin position="23"/>
        <end position="126"/>
    </location>
</feature>
<keyword evidence="2" id="KW-0732">Signal</keyword>
<comment type="caution">
    <text evidence="3">The sequence shown here is derived from an EMBL/GenBank/DDBJ whole genome shotgun (WGS) entry which is preliminary data.</text>
</comment>
<dbReference type="Proteomes" id="UP001589773">
    <property type="component" value="Unassembled WGS sequence"/>
</dbReference>
<evidence type="ECO:0000313" key="4">
    <source>
        <dbReference type="Proteomes" id="UP001589773"/>
    </source>
</evidence>
<keyword evidence="4" id="KW-1185">Reference proteome</keyword>
<organism evidence="3 4">
    <name type="scientific">Massilia consociata</name>
    <dbReference type="NCBI Taxonomy" id="760117"/>
    <lineage>
        <taxon>Bacteria</taxon>
        <taxon>Pseudomonadati</taxon>
        <taxon>Pseudomonadota</taxon>
        <taxon>Betaproteobacteria</taxon>
        <taxon>Burkholderiales</taxon>
        <taxon>Oxalobacteraceae</taxon>
        <taxon>Telluria group</taxon>
        <taxon>Massilia</taxon>
    </lineage>
</organism>
<feature type="compositionally biased region" description="Basic and acidic residues" evidence="1">
    <location>
        <begin position="24"/>
        <end position="43"/>
    </location>
</feature>
<feature type="signal peptide" evidence="2">
    <location>
        <begin position="1"/>
        <end position="22"/>
    </location>
</feature>
<accession>A0ABV6FBS6</accession>
<evidence type="ECO:0000256" key="2">
    <source>
        <dbReference type="SAM" id="SignalP"/>
    </source>
</evidence>
<feature type="region of interest" description="Disordered" evidence="1">
    <location>
        <begin position="60"/>
        <end position="90"/>
    </location>
</feature>
<dbReference type="RefSeq" id="WP_379677548.1">
    <property type="nucleotide sequence ID" value="NZ_JBHLWP010000003.1"/>
</dbReference>
<evidence type="ECO:0000313" key="3">
    <source>
        <dbReference type="EMBL" id="MFC0250784.1"/>
    </source>
</evidence>
<proteinExistence type="predicted"/>
<name>A0ABV6FBS6_9BURK</name>
<dbReference type="EMBL" id="JBHLWP010000003">
    <property type="protein sequence ID" value="MFC0250784.1"/>
    <property type="molecule type" value="Genomic_DNA"/>
</dbReference>
<protein>
    <submittedName>
        <fullName evidence="3">Uncharacterized protein</fullName>
    </submittedName>
</protein>
<evidence type="ECO:0000256" key="1">
    <source>
        <dbReference type="SAM" id="MobiDB-lite"/>
    </source>
</evidence>
<feature type="region of interest" description="Disordered" evidence="1">
    <location>
        <begin position="23"/>
        <end position="43"/>
    </location>
</feature>
<gene>
    <name evidence="3" type="ORF">ACFFJK_02685</name>
</gene>
<reference evidence="3 4" key="1">
    <citation type="submission" date="2024-09" db="EMBL/GenBank/DDBJ databases">
        <authorList>
            <person name="Sun Q."/>
            <person name="Mori K."/>
        </authorList>
    </citation>
    <scope>NUCLEOTIDE SEQUENCE [LARGE SCALE GENOMIC DNA]</scope>
    <source>
        <strain evidence="3 4">CCM 7792</strain>
    </source>
</reference>